<sequence>MTDFIRFVRSFNYRLVDISRGRKDAAIEKWIVFGTRFVFNDEATFHESEEMNPHNVPIWGSTTLRTWIEHELGSRKGNSLCNDITMSMSKTFALQANCITCLDMLQILLFQ</sequence>
<dbReference type="Proteomes" id="UP000887013">
    <property type="component" value="Unassembled WGS sequence"/>
</dbReference>
<dbReference type="EMBL" id="BMAW01006175">
    <property type="protein sequence ID" value="GFS97651.1"/>
    <property type="molecule type" value="Genomic_DNA"/>
</dbReference>
<accession>A0A8X6N798</accession>
<name>A0A8X6N798_NEPPI</name>
<evidence type="ECO:0000313" key="1">
    <source>
        <dbReference type="EMBL" id="GFS97651.1"/>
    </source>
</evidence>
<reference evidence="1" key="1">
    <citation type="submission" date="2020-08" db="EMBL/GenBank/DDBJ databases">
        <title>Multicomponent nature underlies the extraordinary mechanical properties of spider dragline silk.</title>
        <authorList>
            <person name="Kono N."/>
            <person name="Nakamura H."/>
            <person name="Mori M."/>
            <person name="Yoshida Y."/>
            <person name="Ohtoshi R."/>
            <person name="Malay A.D."/>
            <person name="Moran D.A.P."/>
            <person name="Tomita M."/>
            <person name="Numata K."/>
            <person name="Arakawa K."/>
        </authorList>
    </citation>
    <scope>NUCLEOTIDE SEQUENCE</scope>
</reference>
<keyword evidence="2" id="KW-1185">Reference proteome</keyword>
<protein>
    <submittedName>
        <fullName evidence="1">Uncharacterized protein</fullName>
    </submittedName>
</protein>
<evidence type="ECO:0000313" key="2">
    <source>
        <dbReference type="Proteomes" id="UP000887013"/>
    </source>
</evidence>
<proteinExistence type="predicted"/>
<comment type="caution">
    <text evidence="1">The sequence shown here is derived from an EMBL/GenBank/DDBJ whole genome shotgun (WGS) entry which is preliminary data.</text>
</comment>
<organism evidence="1 2">
    <name type="scientific">Nephila pilipes</name>
    <name type="common">Giant wood spider</name>
    <name type="synonym">Nephila maculata</name>
    <dbReference type="NCBI Taxonomy" id="299642"/>
    <lineage>
        <taxon>Eukaryota</taxon>
        <taxon>Metazoa</taxon>
        <taxon>Ecdysozoa</taxon>
        <taxon>Arthropoda</taxon>
        <taxon>Chelicerata</taxon>
        <taxon>Arachnida</taxon>
        <taxon>Araneae</taxon>
        <taxon>Araneomorphae</taxon>
        <taxon>Entelegynae</taxon>
        <taxon>Araneoidea</taxon>
        <taxon>Nephilidae</taxon>
        <taxon>Nephila</taxon>
    </lineage>
</organism>
<gene>
    <name evidence="1" type="ORF">NPIL_475971</name>
</gene>
<dbReference type="AlphaFoldDB" id="A0A8X6N798"/>